<feature type="domain" description="Glycosyltransferase 2-like" evidence="2">
    <location>
        <begin position="127"/>
        <end position="237"/>
    </location>
</feature>
<dbReference type="InterPro" id="IPR028098">
    <property type="entry name" value="Glyco_trans_4-like_N"/>
</dbReference>
<reference evidence="5" key="1">
    <citation type="journal article" date="2019" name="Int. J. Syst. Evol. Microbiol.">
        <title>The Global Catalogue of Microorganisms (GCM) 10K type strain sequencing project: providing services to taxonomists for standard genome sequencing and annotation.</title>
        <authorList>
            <consortium name="The Broad Institute Genomics Platform"/>
            <consortium name="The Broad Institute Genome Sequencing Center for Infectious Disease"/>
            <person name="Wu L."/>
            <person name="Ma J."/>
        </authorList>
    </citation>
    <scope>NUCLEOTIDE SEQUENCE [LARGE SCALE GENOMIC DNA]</scope>
    <source>
        <strain evidence="5">CGMCC 1.13718</strain>
    </source>
</reference>
<name>A0ABW1YS35_9GAMM</name>
<organism evidence="4 5">
    <name type="scientific">Microbulbifer taiwanensis</name>
    <dbReference type="NCBI Taxonomy" id="986746"/>
    <lineage>
        <taxon>Bacteria</taxon>
        <taxon>Pseudomonadati</taxon>
        <taxon>Pseudomonadota</taxon>
        <taxon>Gammaproteobacteria</taxon>
        <taxon>Cellvibrionales</taxon>
        <taxon>Microbulbiferaceae</taxon>
        <taxon>Microbulbifer</taxon>
    </lineage>
</organism>
<evidence type="ECO:0000259" key="3">
    <source>
        <dbReference type="Pfam" id="PF13439"/>
    </source>
</evidence>
<sequence length="1241" mass="139848">MSHLLKIRSLLNSGENKLAVSACRQAISLYPSFYVFYELLAELYLKIDSKELALETIKAGLRWQPDSIRLLKLHETLIEVQPSRKDCETFCGKYIELPSNESRRIVSGGLRLSGKLKQAKQGKPLVSIVTVVYNNPSSLERCIKSVISQTYENIEYIVIDGGSDNPTLDILKKYKGGIDYFVSESDRGIYHAMNKGIQVAQGDYICLLNSDDYYHPDFVSRSVDAVLAKGSDITYSDYFAGGSQLVAEPITDGLFLGHMNVCHCTFLVSKECYNIVGPYDEELKIVSDVLWTQKAYEAGFTFSHINQALLNFSEGGLSSGSTEQNRRLIVHEIVDSYLQRFPFLSPAEAEDIYFLRFDNTRLVDVASLGGKYKNKKIFLSALRNYIVYCMRRDNYRLSHEEASGVFLDYIAACEMLGIDKRYIRINTKHGYLSDVLEEILGVLDRRDIGRKCVLHFASVFSAPSETFIYDLLVRMDSDGEYENFILCDERKLSSERPFQNAICVPWSDFRPEVRNEIYKYILEYLSPVALIAHFALNEWKLSVRLASLGIKIPTLSMTHGIDVFMLKSNAEYRRYILEDFCSRTDTKFTAVSNYLVDELVKNGVPRHKVERIYNTANPEFYRNRKIDSFFKYDRQLNILAVGRCIPLKGHSDLLIGLGWFVNNCCLNTKLTIVYGRGDECLNDLKQQLLSLKLQNHVEFIPFVDFTLEKSFFTNFDIFVQPSRYSNDILNRSESFGVSVLEAIFSGLPVITTDAGGLPEVLGRNSDYGRVVPHGDGIEIGKALKDFYENPETFTDNVEYARERFEYFSEGKQLASLKYELHRLTAPEVKVAMFTSSTAGGAGYAAFRLFRGLRDQTAIAPSLFAITHNGDKESDVRIVRHPSGNNEGWFARQNPLNSRPGFTIFTIDHSNIGKGHLLEMVDDCDVINLHWTARFLSVDNIAFLSNLNKPIVMTVRDMQPITGGCHFFHGCEQWKADCSGCPQLIDNFSDFPSKVLKKKRNSYNFSNITLVALSEHTRRILQSAPLFNDCRIEVIPNSIETDVFSPVDKINARKALGLPLDKRIIGYIPSYSSEVKGYKEAKEAFDILDQMMGEDKPIVMLVGDKTPANESICLETVSLGFVSDNAKLALAYAAADVVIVPSREETFSNTTAESISCGTPVVGCKTGAIPDLVQDGITGVAVEVGDPRKLAIGISKVLRSPPLSESCRKFALEHLEFSLQARKYDMLFHELVSESVRNRSAS</sequence>
<accession>A0ABW1YS35</accession>
<dbReference type="Gene3D" id="3.90.550.10">
    <property type="entry name" value="Spore Coat Polysaccharide Biosynthesis Protein SpsA, Chain A"/>
    <property type="match status" value="1"/>
</dbReference>
<dbReference type="Pfam" id="PF00534">
    <property type="entry name" value="Glycos_transf_1"/>
    <property type="match status" value="2"/>
</dbReference>
<dbReference type="SUPFAM" id="SSF48452">
    <property type="entry name" value="TPR-like"/>
    <property type="match status" value="1"/>
</dbReference>
<evidence type="ECO:0000313" key="4">
    <source>
        <dbReference type="EMBL" id="MFC6635524.1"/>
    </source>
</evidence>
<dbReference type="InterPro" id="IPR011990">
    <property type="entry name" value="TPR-like_helical_dom_sf"/>
</dbReference>
<dbReference type="InterPro" id="IPR001296">
    <property type="entry name" value="Glyco_trans_1"/>
</dbReference>
<dbReference type="EC" id="2.4.-.-" evidence="4"/>
<gene>
    <name evidence="4" type="ORF">ACFQBM_19815</name>
</gene>
<dbReference type="Proteomes" id="UP001596425">
    <property type="component" value="Unassembled WGS sequence"/>
</dbReference>
<protein>
    <submittedName>
        <fullName evidence="4">Glycosyltransferase</fullName>
        <ecNumber evidence="4">2.4.-.-</ecNumber>
    </submittedName>
</protein>
<keyword evidence="5" id="KW-1185">Reference proteome</keyword>
<dbReference type="CDD" id="cd03801">
    <property type="entry name" value="GT4_PimA-like"/>
    <property type="match status" value="1"/>
</dbReference>
<evidence type="ECO:0000259" key="1">
    <source>
        <dbReference type="Pfam" id="PF00534"/>
    </source>
</evidence>
<dbReference type="GO" id="GO:0016757">
    <property type="term" value="F:glycosyltransferase activity"/>
    <property type="evidence" value="ECO:0007669"/>
    <property type="project" value="UniProtKB-KW"/>
</dbReference>
<feature type="domain" description="Glycosyl transferase family 1" evidence="1">
    <location>
        <begin position="1048"/>
        <end position="1210"/>
    </location>
</feature>
<comment type="caution">
    <text evidence="4">The sequence shown here is derived from an EMBL/GenBank/DDBJ whole genome shotgun (WGS) entry which is preliminary data.</text>
</comment>
<dbReference type="PANTHER" id="PTHR12526">
    <property type="entry name" value="GLYCOSYLTRANSFERASE"/>
    <property type="match status" value="1"/>
</dbReference>
<dbReference type="CDD" id="cd06433">
    <property type="entry name" value="GT_2_WfgS_like"/>
    <property type="match status" value="1"/>
</dbReference>
<keyword evidence="4" id="KW-0808">Transferase</keyword>
<dbReference type="PANTHER" id="PTHR12526:SF630">
    <property type="entry name" value="GLYCOSYLTRANSFERASE"/>
    <property type="match status" value="1"/>
</dbReference>
<keyword evidence="4" id="KW-0328">Glycosyltransferase</keyword>
<dbReference type="Pfam" id="PF00535">
    <property type="entry name" value="Glycos_transf_2"/>
    <property type="match status" value="1"/>
</dbReference>
<dbReference type="SUPFAM" id="SSF53448">
    <property type="entry name" value="Nucleotide-diphospho-sugar transferases"/>
    <property type="match status" value="1"/>
</dbReference>
<dbReference type="SUPFAM" id="SSF53756">
    <property type="entry name" value="UDP-Glycosyltransferase/glycogen phosphorylase"/>
    <property type="match status" value="2"/>
</dbReference>
<evidence type="ECO:0000259" key="2">
    <source>
        <dbReference type="Pfam" id="PF00535"/>
    </source>
</evidence>
<dbReference type="InterPro" id="IPR001173">
    <property type="entry name" value="Glyco_trans_2-like"/>
</dbReference>
<evidence type="ECO:0000313" key="5">
    <source>
        <dbReference type="Proteomes" id="UP001596425"/>
    </source>
</evidence>
<dbReference type="Pfam" id="PF13439">
    <property type="entry name" value="Glyco_transf_4"/>
    <property type="match status" value="1"/>
</dbReference>
<proteinExistence type="predicted"/>
<feature type="domain" description="Glycosyltransferase subfamily 4-like N-terminal" evidence="3">
    <location>
        <begin position="465"/>
        <end position="619"/>
    </location>
</feature>
<dbReference type="EMBL" id="JBHSVR010000001">
    <property type="protein sequence ID" value="MFC6635524.1"/>
    <property type="molecule type" value="Genomic_DNA"/>
</dbReference>
<feature type="domain" description="Glycosyl transferase family 1" evidence="1">
    <location>
        <begin position="627"/>
        <end position="803"/>
    </location>
</feature>
<dbReference type="Gene3D" id="3.40.50.2000">
    <property type="entry name" value="Glycogen Phosphorylase B"/>
    <property type="match status" value="4"/>
</dbReference>
<dbReference type="Gene3D" id="1.25.40.10">
    <property type="entry name" value="Tetratricopeptide repeat domain"/>
    <property type="match status" value="1"/>
</dbReference>
<dbReference type="RefSeq" id="WP_193193675.1">
    <property type="nucleotide sequence ID" value="NZ_JACZFR010000049.1"/>
</dbReference>
<dbReference type="InterPro" id="IPR029044">
    <property type="entry name" value="Nucleotide-diphossugar_trans"/>
</dbReference>